<organism evidence="1">
    <name type="scientific">marine sediment metagenome</name>
    <dbReference type="NCBI Taxonomy" id="412755"/>
    <lineage>
        <taxon>unclassified sequences</taxon>
        <taxon>metagenomes</taxon>
        <taxon>ecological metagenomes</taxon>
    </lineage>
</organism>
<accession>A0A0F9RFM6</accession>
<dbReference type="EMBL" id="LAZR01000891">
    <property type="protein sequence ID" value="KKN55300.1"/>
    <property type="molecule type" value="Genomic_DNA"/>
</dbReference>
<dbReference type="AlphaFoldDB" id="A0A0F9RFM6"/>
<proteinExistence type="predicted"/>
<gene>
    <name evidence="1" type="ORF">LCGC14_0583910</name>
</gene>
<comment type="caution">
    <text evidence="1">The sequence shown here is derived from an EMBL/GenBank/DDBJ whole genome shotgun (WGS) entry which is preliminary data.</text>
</comment>
<evidence type="ECO:0008006" key="2">
    <source>
        <dbReference type="Google" id="ProtNLM"/>
    </source>
</evidence>
<name>A0A0F9RFM6_9ZZZZ</name>
<reference evidence="1" key="1">
    <citation type="journal article" date="2015" name="Nature">
        <title>Complex archaea that bridge the gap between prokaryotes and eukaryotes.</title>
        <authorList>
            <person name="Spang A."/>
            <person name="Saw J.H."/>
            <person name="Jorgensen S.L."/>
            <person name="Zaremba-Niedzwiedzka K."/>
            <person name="Martijn J."/>
            <person name="Lind A.E."/>
            <person name="van Eijk R."/>
            <person name="Schleper C."/>
            <person name="Guy L."/>
            <person name="Ettema T.J."/>
        </authorList>
    </citation>
    <scope>NUCLEOTIDE SEQUENCE</scope>
</reference>
<sequence>MSVRNLNIKIQLPVTEARVLRLTQSASIPRTMSVRHLNETGDTGPATVKWQESQDGVTFTDIAGTATVLNPGAGQSYLITSTSPFVALSGFGDVAIEVAVQRTDNDSPSEPQFAI</sequence>
<evidence type="ECO:0000313" key="1">
    <source>
        <dbReference type="EMBL" id="KKN55300.1"/>
    </source>
</evidence>
<protein>
    <recommendedName>
        <fullName evidence="2">BIG2 domain-containing protein</fullName>
    </recommendedName>
</protein>